<comment type="catalytic activity">
    <reaction evidence="10">
        <text>6 isopentenyl diphosphate + (2E,6E)-farnesyl diphosphate = all-trans-nonaprenyl diphosphate + 6 diphosphate</text>
        <dbReference type="Rhea" id="RHEA:55364"/>
        <dbReference type="ChEBI" id="CHEBI:33019"/>
        <dbReference type="ChEBI" id="CHEBI:58391"/>
        <dbReference type="ChEBI" id="CHEBI:128769"/>
        <dbReference type="ChEBI" id="CHEBI:175763"/>
    </reaction>
    <physiologicalReaction direction="left-to-right" evidence="10">
        <dbReference type="Rhea" id="RHEA:55365"/>
    </physiologicalReaction>
</comment>
<protein>
    <recommendedName>
        <fullName evidence="15">All trans-polyprenyl-diphosphate synthase PDSS1</fullName>
        <ecNumber evidence="14">2.5.1.91</ecNumber>
    </recommendedName>
    <alternativeName>
        <fullName evidence="18">All-trans-decaprenyl-diphosphate synthase subunit 1</fullName>
    </alternativeName>
    <alternativeName>
        <fullName evidence="16">Decaprenyl-diphosphate synthase subunit 1</fullName>
    </alternativeName>
    <alternativeName>
        <fullName evidence="17">Solanesyl-diphosphate synthase subunit 1</fullName>
    </alternativeName>
    <alternativeName>
        <fullName evidence="19">Trans-prenyltransferase 1</fullName>
    </alternativeName>
</protein>
<keyword evidence="7" id="KW-0443">Lipid metabolism</keyword>
<evidence type="ECO:0000256" key="13">
    <source>
        <dbReference type="ARBA" id="ARBA00064334"/>
    </source>
</evidence>
<dbReference type="GO" id="GO:0008299">
    <property type="term" value="P:isoprenoid biosynthetic process"/>
    <property type="evidence" value="ECO:0007669"/>
    <property type="project" value="UniProtKB-KW"/>
</dbReference>
<dbReference type="AlphaFoldDB" id="A0AAN8PUH2"/>
<evidence type="ECO:0000256" key="15">
    <source>
        <dbReference type="ARBA" id="ARBA00073240"/>
    </source>
</evidence>
<evidence type="ECO:0000313" key="21">
    <source>
        <dbReference type="EMBL" id="KAK6182759.1"/>
    </source>
</evidence>
<comment type="subunit">
    <text evidence="13">Heterotetramer composed of 2 PDSS1/DPS1 and 2 PDSS2/DLP1 subunits.</text>
</comment>
<evidence type="ECO:0000256" key="17">
    <source>
        <dbReference type="ARBA" id="ARBA00083184"/>
    </source>
</evidence>
<organism evidence="21 22">
    <name type="scientific">Patella caerulea</name>
    <name type="common">Rayed Mediterranean limpet</name>
    <dbReference type="NCBI Taxonomy" id="87958"/>
    <lineage>
        <taxon>Eukaryota</taxon>
        <taxon>Metazoa</taxon>
        <taxon>Spiralia</taxon>
        <taxon>Lophotrochozoa</taxon>
        <taxon>Mollusca</taxon>
        <taxon>Gastropoda</taxon>
        <taxon>Patellogastropoda</taxon>
        <taxon>Patelloidea</taxon>
        <taxon>Patellidae</taxon>
        <taxon>Patella</taxon>
    </lineage>
</organism>
<evidence type="ECO:0000256" key="11">
    <source>
        <dbReference type="ARBA" id="ARBA00051100"/>
    </source>
</evidence>
<dbReference type="InterPro" id="IPR033749">
    <property type="entry name" value="Polyprenyl_synt_CS"/>
</dbReference>
<dbReference type="CDD" id="cd00685">
    <property type="entry name" value="Trans_IPPS_HT"/>
    <property type="match status" value="1"/>
</dbReference>
<evidence type="ECO:0000256" key="3">
    <source>
        <dbReference type="ARBA" id="ARBA00006706"/>
    </source>
</evidence>
<keyword evidence="6" id="KW-0460">Magnesium</keyword>
<evidence type="ECO:0000256" key="2">
    <source>
        <dbReference type="ARBA" id="ARBA00004173"/>
    </source>
</evidence>
<evidence type="ECO:0000256" key="12">
    <source>
        <dbReference type="ARBA" id="ARBA00057934"/>
    </source>
</evidence>
<gene>
    <name evidence="21" type="ORF">SNE40_010371</name>
</gene>
<evidence type="ECO:0000256" key="6">
    <source>
        <dbReference type="ARBA" id="ARBA00022842"/>
    </source>
</evidence>
<dbReference type="FunFam" id="1.10.600.10:FF:000011">
    <property type="entry name" value="Decaprenyl diphosphate synthase subunit 1"/>
    <property type="match status" value="1"/>
</dbReference>
<dbReference type="SFLD" id="SFLDS00005">
    <property type="entry name" value="Isoprenoid_Synthase_Type_I"/>
    <property type="match status" value="1"/>
</dbReference>
<comment type="caution">
    <text evidence="21">The sequence shown here is derived from an EMBL/GenBank/DDBJ whole genome shotgun (WGS) entry which is preliminary data.</text>
</comment>
<dbReference type="Proteomes" id="UP001347796">
    <property type="component" value="Unassembled WGS sequence"/>
</dbReference>
<proteinExistence type="inferred from homology"/>
<keyword evidence="22" id="KW-1185">Reference proteome</keyword>
<reference evidence="21 22" key="1">
    <citation type="submission" date="2024-01" db="EMBL/GenBank/DDBJ databases">
        <title>The genome of the rayed Mediterranean limpet Patella caerulea (Linnaeus, 1758).</title>
        <authorList>
            <person name="Anh-Thu Weber A."/>
            <person name="Halstead-Nussloch G."/>
        </authorList>
    </citation>
    <scope>NUCLEOTIDE SEQUENCE [LARGE SCALE GENOMIC DNA]</scope>
    <source>
        <strain evidence="21">AATW-2023a</strain>
        <tissue evidence="21">Whole specimen</tissue>
    </source>
</reference>
<dbReference type="InterPro" id="IPR000092">
    <property type="entry name" value="Polyprenyl_synt"/>
</dbReference>
<dbReference type="SUPFAM" id="SSF48576">
    <property type="entry name" value="Terpenoid synthases"/>
    <property type="match status" value="1"/>
</dbReference>
<accession>A0AAN8PUH2</accession>
<dbReference type="GO" id="GO:0097269">
    <property type="term" value="F:all-trans-decaprenyl-diphosphate synthase activity"/>
    <property type="evidence" value="ECO:0007669"/>
    <property type="project" value="UniProtKB-EC"/>
</dbReference>
<comment type="function">
    <text evidence="12">Heterotetrameric enzyme that catalyzes the condensation of farnesyl diphosphate (FPP), which acts as a primer, and isopentenyl diphosphate (IPP) to produce prenyl diphosphates of varying chain lengths and participates in the determination of the side chain of ubiquinone. Supplies nona and decaprenyl diphosphate, the precursors for the side chain of the isoprenoid quinones ubiquinone-9 (Q9)and ubiquinone-10 (Q10) respectively. The enzyme adds isopentenyl diphosphate molecules sequentially to farnesyl diphosphate with trans stereochemistry.</text>
</comment>
<keyword evidence="8" id="KW-0496">Mitochondrion</keyword>
<dbReference type="EMBL" id="JAZGQO010000007">
    <property type="protein sequence ID" value="KAK6182759.1"/>
    <property type="molecule type" value="Genomic_DNA"/>
</dbReference>
<comment type="subcellular location">
    <subcellularLocation>
        <location evidence="2">Mitochondrion</location>
    </subcellularLocation>
</comment>
<dbReference type="InterPro" id="IPR008949">
    <property type="entry name" value="Isoprenoid_synthase_dom_sf"/>
</dbReference>
<evidence type="ECO:0000256" key="9">
    <source>
        <dbReference type="ARBA" id="ARBA00023229"/>
    </source>
</evidence>
<evidence type="ECO:0000256" key="8">
    <source>
        <dbReference type="ARBA" id="ARBA00023128"/>
    </source>
</evidence>
<evidence type="ECO:0000256" key="10">
    <source>
        <dbReference type="ARBA" id="ARBA00050825"/>
    </source>
</evidence>
<evidence type="ECO:0000256" key="16">
    <source>
        <dbReference type="ARBA" id="ARBA00080324"/>
    </source>
</evidence>
<evidence type="ECO:0000256" key="19">
    <source>
        <dbReference type="ARBA" id="ARBA00084036"/>
    </source>
</evidence>
<comment type="similarity">
    <text evidence="3 20">Belongs to the FPP/GGPP synthase family.</text>
</comment>
<dbReference type="Gene3D" id="1.10.600.10">
    <property type="entry name" value="Farnesyl Diphosphate Synthase"/>
    <property type="match status" value="1"/>
</dbReference>
<evidence type="ECO:0000256" key="20">
    <source>
        <dbReference type="RuleBase" id="RU004466"/>
    </source>
</evidence>
<dbReference type="GO" id="GO:0032478">
    <property type="term" value="C:heterotetrameric polyprenyl diphosphate synthase complex"/>
    <property type="evidence" value="ECO:0007669"/>
    <property type="project" value="UniProtKB-ARBA"/>
</dbReference>
<comment type="catalytic activity">
    <reaction evidence="11">
        <text>7 isopentenyl diphosphate + (2E,6E)-farnesyl diphosphate = all-trans-decaprenyl diphosphate + 7 diphosphate</text>
        <dbReference type="Rhea" id="RHEA:27802"/>
        <dbReference type="ChEBI" id="CHEBI:33019"/>
        <dbReference type="ChEBI" id="CHEBI:60721"/>
        <dbReference type="ChEBI" id="CHEBI:128769"/>
        <dbReference type="ChEBI" id="CHEBI:175763"/>
        <dbReference type="EC" id="2.5.1.91"/>
    </reaction>
    <physiologicalReaction direction="left-to-right" evidence="11">
        <dbReference type="Rhea" id="RHEA:27803"/>
    </physiologicalReaction>
</comment>
<evidence type="ECO:0000256" key="14">
    <source>
        <dbReference type="ARBA" id="ARBA00066510"/>
    </source>
</evidence>
<evidence type="ECO:0000256" key="18">
    <source>
        <dbReference type="ARBA" id="ARBA00083689"/>
    </source>
</evidence>
<dbReference type="GO" id="GO:0046872">
    <property type="term" value="F:metal ion binding"/>
    <property type="evidence" value="ECO:0007669"/>
    <property type="project" value="UniProtKB-KW"/>
</dbReference>
<evidence type="ECO:0000256" key="4">
    <source>
        <dbReference type="ARBA" id="ARBA00022679"/>
    </source>
</evidence>
<evidence type="ECO:0000313" key="22">
    <source>
        <dbReference type="Proteomes" id="UP001347796"/>
    </source>
</evidence>
<evidence type="ECO:0000256" key="7">
    <source>
        <dbReference type="ARBA" id="ARBA00023098"/>
    </source>
</evidence>
<dbReference type="Pfam" id="PF00348">
    <property type="entry name" value="polyprenyl_synt"/>
    <property type="match status" value="1"/>
</dbReference>
<dbReference type="PROSITE" id="PS00444">
    <property type="entry name" value="POLYPRENYL_SYNTHASE_2"/>
    <property type="match status" value="1"/>
</dbReference>
<evidence type="ECO:0000256" key="1">
    <source>
        <dbReference type="ARBA" id="ARBA00001946"/>
    </source>
</evidence>
<dbReference type="PANTHER" id="PTHR12001:SF69">
    <property type="entry name" value="ALL TRANS-POLYPRENYL-DIPHOSPHATE SYNTHASE PDSS1"/>
    <property type="match status" value="1"/>
</dbReference>
<dbReference type="PROSITE" id="PS00723">
    <property type="entry name" value="POLYPRENYL_SYNTHASE_1"/>
    <property type="match status" value="1"/>
</dbReference>
<evidence type="ECO:0000256" key="5">
    <source>
        <dbReference type="ARBA" id="ARBA00022723"/>
    </source>
</evidence>
<keyword evidence="5" id="KW-0479">Metal-binding</keyword>
<sequence>MAALRSRLNNGLLRFWIYHAAGIENRYIHSIFKDGEIFSKKIYPSKQSSSLILNQSCANHITLTSHSYSQTPEHDKKSIDKLHVSPHSLVEKDLSSLTDEIRQEFSTASKELCEVVEYYFDGQGKAFRPMVVLLMSHACNKHINLFNPQIIKSQKRISVIAEMIHTASLVHDDVIDAADTRRGKTSVNLVWGQRKSILAGDFILSVASMALARIRNEQIVTILSQVIEDLVRGEFMQLGSKENENERFSHYLRKTFKKTASLLANSCKAVAVLANCEEDVTDIAYQYGRNIGIAFQLIDDLLDFTSCDKILGKPTAADLKLGLATAPVLFAAQQYPQLNSLIMRRFSRSGDVETARHLVAKSEGVEQTKLLAIQHGKEAIRQINQLDKSDEQQALINIVNMVLNRSK</sequence>
<dbReference type="PANTHER" id="PTHR12001">
    <property type="entry name" value="GERANYLGERANYL PYROPHOSPHATE SYNTHASE"/>
    <property type="match status" value="1"/>
</dbReference>
<keyword evidence="4 20" id="KW-0808">Transferase</keyword>
<name>A0AAN8PUH2_PATCE</name>
<keyword evidence="9" id="KW-0414">Isoprene biosynthesis</keyword>
<dbReference type="EC" id="2.5.1.91" evidence="14"/>
<dbReference type="GO" id="GO:0006744">
    <property type="term" value="P:ubiquinone biosynthetic process"/>
    <property type="evidence" value="ECO:0007669"/>
    <property type="project" value="TreeGrafter"/>
</dbReference>
<comment type="cofactor">
    <cofactor evidence="1">
        <name>Mg(2+)</name>
        <dbReference type="ChEBI" id="CHEBI:18420"/>
    </cofactor>
</comment>